<feature type="transmembrane region" description="Helical" evidence="11">
    <location>
        <begin position="434"/>
        <end position="460"/>
    </location>
</feature>
<dbReference type="InterPro" id="IPR017981">
    <property type="entry name" value="GPCR_2-like_7TM"/>
</dbReference>
<dbReference type="GO" id="GO:0071679">
    <property type="term" value="P:commissural neuron axon guidance"/>
    <property type="evidence" value="ECO:0007669"/>
    <property type="project" value="TreeGrafter"/>
</dbReference>
<dbReference type="GO" id="GO:0004888">
    <property type="term" value="F:transmembrane signaling receptor activity"/>
    <property type="evidence" value="ECO:0007669"/>
    <property type="project" value="InterPro"/>
</dbReference>
<feature type="signal peptide" evidence="12">
    <location>
        <begin position="1"/>
        <end position="20"/>
    </location>
</feature>
<comment type="subcellular location">
    <subcellularLocation>
        <location evidence="1">Membrane</location>
        <topology evidence="1">Multi-pass membrane protein</topology>
    </subcellularLocation>
</comment>
<dbReference type="GO" id="GO:0007389">
    <property type="term" value="P:pattern specification process"/>
    <property type="evidence" value="ECO:0007669"/>
    <property type="project" value="TreeGrafter"/>
</dbReference>
<dbReference type="GO" id="GO:0007224">
    <property type="term" value="P:smoothened signaling pathway"/>
    <property type="evidence" value="ECO:0007669"/>
    <property type="project" value="TreeGrafter"/>
</dbReference>
<evidence type="ECO:0000256" key="5">
    <source>
        <dbReference type="ARBA" id="ARBA00022989"/>
    </source>
</evidence>
<keyword evidence="6 11" id="KW-0472">Membrane</keyword>
<dbReference type="AlphaFoldDB" id="A0A1D1VV00"/>
<feature type="chain" id="PRO_5008898885" description="G-protein coupled receptors family 2 profile 2 domain-containing protein" evidence="12">
    <location>
        <begin position="21"/>
        <end position="757"/>
    </location>
</feature>
<dbReference type="EMBL" id="BDGG01000012">
    <property type="protein sequence ID" value="GAV05307.1"/>
    <property type="molecule type" value="Genomic_DNA"/>
</dbReference>
<feature type="domain" description="FZ" evidence="13">
    <location>
        <begin position="40"/>
        <end position="171"/>
    </location>
</feature>
<dbReference type="InterPro" id="IPR036790">
    <property type="entry name" value="Frizzled_dom_sf"/>
</dbReference>
<evidence type="ECO:0000259" key="14">
    <source>
        <dbReference type="PROSITE" id="PS50261"/>
    </source>
</evidence>
<dbReference type="InterPro" id="IPR000539">
    <property type="entry name" value="Frizzled/Smoothened_7TM"/>
</dbReference>
<dbReference type="SUPFAM" id="SSF63501">
    <property type="entry name" value="Frizzled cysteine-rich domain"/>
    <property type="match status" value="1"/>
</dbReference>
<keyword evidence="5 11" id="KW-1133">Transmembrane helix</keyword>
<dbReference type="GO" id="GO:0007417">
    <property type="term" value="P:central nervous system development"/>
    <property type="evidence" value="ECO:0007669"/>
    <property type="project" value="TreeGrafter"/>
</dbReference>
<proteinExistence type="inferred from homology"/>
<dbReference type="Pfam" id="PF01534">
    <property type="entry name" value="Frizzled"/>
    <property type="match status" value="1"/>
</dbReference>
<feature type="transmembrane region" description="Helical" evidence="11">
    <location>
        <begin position="346"/>
        <end position="371"/>
    </location>
</feature>
<sequence>MKSGKVILFVISALWGTATSQENGSSTMGMEKVTDYPEICSALPVHYCYGELLPYRQTSKLESHRYLRLKSTPLRYYERFRYYPACWSALQPVLCGLRFPKCEVDKRYVLSRRVCDLAKAACSSIAENVPSFLSNCSDSYLFNQEDANELDFSEAMLRLPFNKTDGLCPDPLVRTNDPSRFYPDMKSCGMRCQGPFLSAADVNDFHIVILILAVICVVLNVFAMVSIILKLKTMRPTPLCPDKCILFMNVSFLFSSIGYLVQFIPTFREMATCTEDGLQQMQIESHPAWNSHTGLCLFTFFTTYIFTLSALIWFGHLMFACFLDFRRILSKHKESTQVIFPLTKSSAVFFHGSAWLLPAVPAVAMVFLHAVEGNNLLGVCWIAPRYKSVFLLAPFAIVLSISFVFIILYAINLRKSRLSDFGAQKTQRSVLRRLRLIGVLCIVVFLFLSLQAVGMFLIIFQDPFWADRLWHFVQCQVKSLTSENPYNCSGEIRLVRDSYLGSFYAMLLPYFFTGMVVTTWTWNGANVRRWKAFFNREKPALQDGVYQTSSMLNNLSQEYDIAERPNVNGHSAENTKPLLSKRVYSIPRHLNWRIKGAKAVVQQQSNNKEIPREQNESAHLEESHEDVSEDAKRFQRPSIIRGQRVSTVADFSPHIDRLENWQERAMECRLQRRKSDAGPPAIGADIFKSTSHAKFYVVPGRGSSGKNLALSHSRSGSGSGSGSRPKLARGSSTKDRTRLDSKGSHDYIQFFVRKDTS</sequence>
<dbReference type="PROSITE" id="PS50261">
    <property type="entry name" value="G_PROTEIN_RECEP_F2_4"/>
    <property type="match status" value="1"/>
</dbReference>
<dbReference type="GO" id="GO:0030425">
    <property type="term" value="C:dendrite"/>
    <property type="evidence" value="ECO:0007669"/>
    <property type="project" value="TreeGrafter"/>
</dbReference>
<feature type="transmembrane region" description="Helical" evidence="11">
    <location>
        <begin position="243"/>
        <end position="261"/>
    </location>
</feature>
<dbReference type="STRING" id="947166.A0A1D1VV00"/>
<accession>A0A1D1VV00</accession>
<feature type="transmembrane region" description="Helical" evidence="11">
    <location>
        <begin position="297"/>
        <end position="325"/>
    </location>
</feature>
<feature type="transmembrane region" description="Helical" evidence="11">
    <location>
        <begin position="503"/>
        <end position="522"/>
    </location>
</feature>
<dbReference type="InterPro" id="IPR015526">
    <property type="entry name" value="Frizzled/SFRP"/>
</dbReference>
<evidence type="ECO:0008006" key="17">
    <source>
        <dbReference type="Google" id="ProtNLM"/>
    </source>
</evidence>
<evidence type="ECO:0000256" key="9">
    <source>
        <dbReference type="PROSITE-ProRule" id="PRU00090"/>
    </source>
</evidence>
<dbReference type="GO" id="GO:0005886">
    <property type="term" value="C:plasma membrane"/>
    <property type="evidence" value="ECO:0007669"/>
    <property type="project" value="TreeGrafter"/>
</dbReference>
<dbReference type="Gene3D" id="1.20.1070.10">
    <property type="entry name" value="Rhodopsin 7-helix transmembrane proteins"/>
    <property type="match status" value="1"/>
</dbReference>
<evidence type="ECO:0000256" key="1">
    <source>
        <dbReference type="ARBA" id="ARBA00004141"/>
    </source>
</evidence>
<keyword evidence="8" id="KW-0675">Receptor</keyword>
<evidence type="ECO:0000256" key="10">
    <source>
        <dbReference type="SAM" id="MobiDB-lite"/>
    </source>
</evidence>
<keyword evidence="3" id="KW-0217">Developmental protein</keyword>
<evidence type="ECO:0000256" key="8">
    <source>
        <dbReference type="ARBA" id="ARBA00023170"/>
    </source>
</evidence>
<dbReference type="InterPro" id="IPR020067">
    <property type="entry name" value="Frizzled_dom"/>
</dbReference>
<dbReference type="Proteomes" id="UP000186922">
    <property type="component" value="Unassembled WGS sequence"/>
</dbReference>
<evidence type="ECO:0000256" key="3">
    <source>
        <dbReference type="ARBA" id="ARBA00022473"/>
    </source>
</evidence>
<feature type="compositionally biased region" description="Basic and acidic residues" evidence="10">
    <location>
        <begin position="732"/>
        <end position="741"/>
    </location>
</feature>
<protein>
    <recommendedName>
        <fullName evidence="17">G-protein coupled receptors family 2 profile 2 domain-containing protein</fullName>
    </recommendedName>
</protein>
<evidence type="ECO:0000256" key="12">
    <source>
        <dbReference type="SAM" id="SignalP"/>
    </source>
</evidence>
<name>A0A1D1VV00_RAMVA</name>
<feature type="domain" description="G-protein coupled receptors family 2 profile 2" evidence="14">
    <location>
        <begin position="209"/>
        <end position="448"/>
    </location>
</feature>
<dbReference type="PANTHER" id="PTHR11309">
    <property type="entry name" value="FRIZZLED"/>
    <property type="match status" value="1"/>
</dbReference>
<evidence type="ECO:0000313" key="15">
    <source>
        <dbReference type="EMBL" id="GAV05307.1"/>
    </source>
</evidence>
<dbReference type="GO" id="GO:0005113">
    <property type="term" value="F:patched binding"/>
    <property type="evidence" value="ECO:0007669"/>
    <property type="project" value="TreeGrafter"/>
</dbReference>
<comment type="caution">
    <text evidence="9">Lacks conserved residue(s) required for the propagation of feature annotation.</text>
</comment>
<dbReference type="GO" id="GO:0005929">
    <property type="term" value="C:cilium"/>
    <property type="evidence" value="ECO:0007669"/>
    <property type="project" value="TreeGrafter"/>
</dbReference>
<feature type="region of interest" description="Disordered" evidence="10">
    <location>
        <begin position="602"/>
        <end position="633"/>
    </location>
</feature>
<evidence type="ECO:0000256" key="6">
    <source>
        <dbReference type="ARBA" id="ARBA00023136"/>
    </source>
</evidence>
<evidence type="ECO:0000256" key="2">
    <source>
        <dbReference type="ARBA" id="ARBA00008077"/>
    </source>
</evidence>
<reference evidence="15 16" key="1">
    <citation type="journal article" date="2016" name="Nat. Commun.">
        <title>Extremotolerant tardigrade genome and improved radiotolerance of human cultured cells by tardigrade-unique protein.</title>
        <authorList>
            <person name="Hashimoto T."/>
            <person name="Horikawa D.D."/>
            <person name="Saito Y."/>
            <person name="Kuwahara H."/>
            <person name="Kozuka-Hata H."/>
            <person name="Shin-I T."/>
            <person name="Minakuchi Y."/>
            <person name="Ohishi K."/>
            <person name="Motoyama A."/>
            <person name="Aizu T."/>
            <person name="Enomoto A."/>
            <person name="Kondo K."/>
            <person name="Tanaka S."/>
            <person name="Hara Y."/>
            <person name="Koshikawa S."/>
            <person name="Sagara H."/>
            <person name="Miura T."/>
            <person name="Yokobori S."/>
            <person name="Miyagawa K."/>
            <person name="Suzuki Y."/>
            <person name="Kubo T."/>
            <person name="Oyama M."/>
            <person name="Kohara Y."/>
            <person name="Fujiyama A."/>
            <person name="Arakawa K."/>
            <person name="Katayama T."/>
            <person name="Toyoda A."/>
            <person name="Kunieda T."/>
        </authorList>
    </citation>
    <scope>NUCLEOTIDE SEQUENCE [LARGE SCALE GENOMIC DNA]</scope>
    <source>
        <strain evidence="15 16">YOKOZUNA-1</strain>
    </source>
</reference>
<evidence type="ECO:0000256" key="7">
    <source>
        <dbReference type="ARBA" id="ARBA00023157"/>
    </source>
</evidence>
<dbReference type="PANTHER" id="PTHR11309:SF35">
    <property type="entry name" value="PROTEIN SMOOTHENED"/>
    <property type="match status" value="1"/>
</dbReference>
<feature type="region of interest" description="Disordered" evidence="10">
    <location>
        <begin position="701"/>
        <end position="741"/>
    </location>
</feature>
<organism evidence="15 16">
    <name type="scientific">Ramazzottius varieornatus</name>
    <name type="common">Water bear</name>
    <name type="synonym">Tardigrade</name>
    <dbReference type="NCBI Taxonomy" id="947166"/>
    <lineage>
        <taxon>Eukaryota</taxon>
        <taxon>Metazoa</taxon>
        <taxon>Ecdysozoa</taxon>
        <taxon>Tardigrada</taxon>
        <taxon>Eutardigrada</taxon>
        <taxon>Parachela</taxon>
        <taxon>Hypsibioidea</taxon>
        <taxon>Ramazzottiidae</taxon>
        <taxon>Ramazzottius</taxon>
    </lineage>
</organism>
<comment type="similarity">
    <text evidence="2">Belongs to the G-protein coupled receptor Fz/Smo family.</text>
</comment>
<evidence type="ECO:0000256" key="4">
    <source>
        <dbReference type="ARBA" id="ARBA00022692"/>
    </source>
</evidence>
<keyword evidence="4 11" id="KW-0812">Transmembrane</keyword>
<feature type="compositionally biased region" description="Basic and acidic residues" evidence="10">
    <location>
        <begin position="609"/>
        <end position="633"/>
    </location>
</feature>
<dbReference type="PROSITE" id="PS50038">
    <property type="entry name" value="FZ"/>
    <property type="match status" value="1"/>
</dbReference>
<dbReference type="OrthoDB" id="10064659at2759"/>
<keyword evidence="7" id="KW-1015">Disulfide bond</keyword>
<comment type="caution">
    <text evidence="15">The sequence shown here is derived from an EMBL/GenBank/DDBJ whole genome shotgun (WGS) entry which is preliminary data.</text>
</comment>
<evidence type="ECO:0000313" key="16">
    <source>
        <dbReference type="Proteomes" id="UP000186922"/>
    </source>
</evidence>
<feature type="transmembrane region" description="Helical" evidence="11">
    <location>
        <begin position="205"/>
        <end position="231"/>
    </location>
</feature>
<keyword evidence="16" id="KW-1185">Reference proteome</keyword>
<dbReference type="SMART" id="SM01330">
    <property type="entry name" value="Frizzled"/>
    <property type="match status" value="1"/>
</dbReference>
<evidence type="ECO:0000256" key="11">
    <source>
        <dbReference type="SAM" id="Phobius"/>
    </source>
</evidence>
<dbReference type="Gene3D" id="1.10.2000.10">
    <property type="entry name" value="Frizzled cysteine-rich domain"/>
    <property type="match status" value="1"/>
</dbReference>
<gene>
    <name evidence="15" type="primary">RvY_15461-1</name>
    <name evidence="15" type="synonym">RvY_15461.1</name>
    <name evidence="15" type="ORF">RvY_15461</name>
</gene>
<keyword evidence="12" id="KW-0732">Signal</keyword>
<feature type="transmembrane region" description="Helical" evidence="11">
    <location>
        <begin position="391"/>
        <end position="413"/>
    </location>
</feature>
<evidence type="ECO:0000259" key="13">
    <source>
        <dbReference type="PROSITE" id="PS50038"/>
    </source>
</evidence>